<dbReference type="InterPro" id="IPR023997">
    <property type="entry name" value="TonB-dep_OMP_SusC/RagA_CS"/>
</dbReference>
<dbReference type="RefSeq" id="WP_238752339.1">
    <property type="nucleotide sequence ID" value="NZ_CAKLPZ010000005.1"/>
</dbReference>
<proteinExistence type="inferred from homology"/>
<dbReference type="InterPro" id="IPR039426">
    <property type="entry name" value="TonB-dep_rcpt-like"/>
</dbReference>
<evidence type="ECO:0000256" key="5">
    <source>
        <dbReference type="ARBA" id="ARBA00023136"/>
    </source>
</evidence>
<feature type="chain" id="PRO_5047281298" evidence="8">
    <location>
        <begin position="25"/>
        <end position="1018"/>
    </location>
</feature>
<evidence type="ECO:0000313" key="10">
    <source>
        <dbReference type="EMBL" id="CAH1002505.1"/>
    </source>
</evidence>
<dbReference type="NCBIfam" id="TIGR04057">
    <property type="entry name" value="SusC_RagA_signa"/>
    <property type="match status" value="1"/>
</dbReference>
<comment type="subcellular location">
    <subcellularLocation>
        <location evidence="1 7">Cell outer membrane</location>
        <topology evidence="1 7">Multi-pass membrane protein</topology>
    </subcellularLocation>
</comment>
<dbReference type="InterPro" id="IPR008969">
    <property type="entry name" value="CarboxyPept-like_regulatory"/>
</dbReference>
<dbReference type="Gene3D" id="2.170.130.10">
    <property type="entry name" value="TonB-dependent receptor, plug domain"/>
    <property type="match status" value="1"/>
</dbReference>
<dbReference type="InterPro" id="IPR023996">
    <property type="entry name" value="TonB-dep_OMP_SusC/RagA"/>
</dbReference>
<dbReference type="InterPro" id="IPR012910">
    <property type="entry name" value="Plug_dom"/>
</dbReference>
<name>A0ABN8F7D8_9BACT</name>
<evidence type="ECO:0000313" key="11">
    <source>
        <dbReference type="Proteomes" id="UP000837803"/>
    </source>
</evidence>
<dbReference type="InterPro" id="IPR036942">
    <property type="entry name" value="Beta-barrel_TonB_sf"/>
</dbReference>
<dbReference type="InterPro" id="IPR037066">
    <property type="entry name" value="Plug_dom_sf"/>
</dbReference>
<dbReference type="SUPFAM" id="SSF49464">
    <property type="entry name" value="Carboxypeptidase regulatory domain-like"/>
    <property type="match status" value="1"/>
</dbReference>
<evidence type="ECO:0000256" key="1">
    <source>
        <dbReference type="ARBA" id="ARBA00004571"/>
    </source>
</evidence>
<evidence type="ECO:0000259" key="9">
    <source>
        <dbReference type="Pfam" id="PF07715"/>
    </source>
</evidence>
<dbReference type="Gene3D" id="2.40.170.20">
    <property type="entry name" value="TonB-dependent receptor, beta-barrel domain"/>
    <property type="match status" value="1"/>
</dbReference>
<organism evidence="10 11">
    <name type="scientific">Neolewinella maritima</name>
    <dbReference type="NCBI Taxonomy" id="1383882"/>
    <lineage>
        <taxon>Bacteria</taxon>
        <taxon>Pseudomonadati</taxon>
        <taxon>Bacteroidota</taxon>
        <taxon>Saprospiria</taxon>
        <taxon>Saprospirales</taxon>
        <taxon>Lewinellaceae</taxon>
        <taxon>Neolewinella</taxon>
    </lineage>
</organism>
<evidence type="ECO:0000256" key="3">
    <source>
        <dbReference type="ARBA" id="ARBA00022452"/>
    </source>
</evidence>
<dbReference type="SUPFAM" id="SSF56935">
    <property type="entry name" value="Porins"/>
    <property type="match status" value="1"/>
</dbReference>
<dbReference type="Pfam" id="PF07715">
    <property type="entry name" value="Plug"/>
    <property type="match status" value="1"/>
</dbReference>
<dbReference type="Pfam" id="PF13715">
    <property type="entry name" value="CarbopepD_reg_2"/>
    <property type="match status" value="1"/>
</dbReference>
<keyword evidence="5 7" id="KW-0472">Membrane</keyword>
<comment type="similarity">
    <text evidence="7">Belongs to the TonB-dependent receptor family.</text>
</comment>
<evidence type="ECO:0000256" key="4">
    <source>
        <dbReference type="ARBA" id="ARBA00022692"/>
    </source>
</evidence>
<keyword evidence="6 7" id="KW-0998">Cell outer membrane</keyword>
<dbReference type="EMBL" id="CAKLPZ010000005">
    <property type="protein sequence ID" value="CAH1002505.1"/>
    <property type="molecule type" value="Genomic_DNA"/>
</dbReference>
<dbReference type="PROSITE" id="PS52016">
    <property type="entry name" value="TONB_DEPENDENT_REC_3"/>
    <property type="match status" value="1"/>
</dbReference>
<dbReference type="NCBIfam" id="TIGR04056">
    <property type="entry name" value="OMP_RagA_SusC"/>
    <property type="match status" value="1"/>
</dbReference>
<keyword evidence="10" id="KW-0675">Receptor</keyword>
<dbReference type="Proteomes" id="UP000837803">
    <property type="component" value="Unassembled WGS sequence"/>
</dbReference>
<keyword evidence="3 7" id="KW-1134">Transmembrane beta strand</keyword>
<keyword evidence="11" id="KW-1185">Reference proteome</keyword>
<reference evidence="10" key="1">
    <citation type="submission" date="2021-12" db="EMBL/GenBank/DDBJ databases">
        <authorList>
            <person name="Rodrigo-Torres L."/>
            <person name="Arahal R. D."/>
            <person name="Lucena T."/>
        </authorList>
    </citation>
    <scope>NUCLEOTIDE SEQUENCE</scope>
    <source>
        <strain evidence="10">CECT 8419</strain>
    </source>
</reference>
<evidence type="ECO:0000256" key="8">
    <source>
        <dbReference type="SAM" id="SignalP"/>
    </source>
</evidence>
<keyword evidence="4 7" id="KW-0812">Transmembrane</keyword>
<evidence type="ECO:0000256" key="2">
    <source>
        <dbReference type="ARBA" id="ARBA00022448"/>
    </source>
</evidence>
<dbReference type="Gene3D" id="2.60.40.1120">
    <property type="entry name" value="Carboxypeptidase-like, regulatory domain"/>
    <property type="match status" value="1"/>
</dbReference>
<feature type="signal peptide" evidence="8">
    <location>
        <begin position="1"/>
        <end position="24"/>
    </location>
</feature>
<keyword evidence="2 7" id="KW-0813">Transport</keyword>
<sequence length="1018" mass="110230">MQKLYLRSLGLLFLLCTLSATAWAQVSVTGTVTDDAGLGLPGVNVVVVGTSSGTITDLDGNYTLSAPADGTLRFSYTGFGSQEVLIDGRNRIDVTLSTDAGLLDEIVVVGYGSQGRESVTGAISAVDSEALTEVTTPNLGEAIQGRLAGVQVIANGAPGDAPQIQVRGIGSINFGSGPLIVVDGVPGAGGLNQFDSRDVESITVLKDASSTAIYGSRASNGVLLVTTKMGSRNQPIRISAETTLGVQTQPERYEGFSTADYVDYAEVLSGIPLARPLDEVPPGETVPYRQQQVDYQDALFQDGLLTQNSLHVSGGSDRSSFFSSFGYLRQEGVIIGGGYERFNFRINSRHDLVESGRFRFTQTLSIANDERNGLENNLLRDAVQSIPYLPIRNPNNIGGFNGAQQGLDSADPRNPIRNALQEINRTRTTRLFGTAALEYDIIGGLTGRVLISANNQIFRTYNQDPIYQATVSNDINVITEQRSNDYSPLYSGQLTYDRIIGNHSINATAVGEIQESYNGFMSVQGNHTTNGLVNLEGATITAGTTTRRKTVLQSALGRFTYGYKGRYLISGSVRRDGSSIFAPGNGTEIFPAGAVAWRISEEPFMRDTRVSTLKLRVSYGRTGSIGLNPYNFQAPIQQTIGAVLGGDGVPVLGAYINDLANTQLSWEITDMLNVGLDVGFLNNRLNFSMEYYDREVDNLILDIPLSPSFGPDGTSVNIGAMRNTGVEFQGQFFSPRSQTFVWNVSANLSTNTNEVLRLAVEDGAIFFGRDEVGQGYTGEFDPTITRVGDPVFSFYGFETDGLYQSVDEINAANALDDDPSTSFQDNASPGDVRFVDQNGDGRITEQDRVILGSYLPDFTYGLNFTGSLRNFDLSLFLQGSQGNDIYNGFRSLRYQTTRLFNGAPEKFLDAWTPQNTSTDVPRVALTDPNNNRRMSDRFLEDGSYLRLKNITLGYRMPFGGDSPIANLRVYISAQNAITLTGYSGLDPEIGQITGGLVGFDAGRYPVARSFLCGLQLGF</sequence>
<gene>
    <name evidence="10" type="ORF">LEM8419_03384</name>
</gene>
<evidence type="ECO:0000256" key="6">
    <source>
        <dbReference type="ARBA" id="ARBA00023237"/>
    </source>
</evidence>
<keyword evidence="8" id="KW-0732">Signal</keyword>
<feature type="domain" description="TonB-dependent receptor plug" evidence="9">
    <location>
        <begin position="117"/>
        <end position="222"/>
    </location>
</feature>
<evidence type="ECO:0000256" key="7">
    <source>
        <dbReference type="PROSITE-ProRule" id="PRU01360"/>
    </source>
</evidence>
<comment type="caution">
    <text evidence="10">The sequence shown here is derived from an EMBL/GenBank/DDBJ whole genome shotgun (WGS) entry which is preliminary data.</text>
</comment>
<accession>A0ABN8F7D8</accession>
<protein>
    <submittedName>
        <fullName evidence="10">TonB-dependent receptor P3</fullName>
    </submittedName>
</protein>